<reference evidence="1 2" key="1">
    <citation type="submission" date="2016-10" db="EMBL/GenBank/DDBJ databases">
        <authorList>
            <person name="de Groot N.N."/>
        </authorList>
    </citation>
    <scope>NUCLEOTIDE SEQUENCE [LARGE SCALE GENOMIC DNA]</scope>
    <source>
        <strain evidence="1 2">KH1P1</strain>
    </source>
</reference>
<evidence type="ECO:0008006" key="3">
    <source>
        <dbReference type="Google" id="ProtNLM"/>
    </source>
</evidence>
<dbReference type="OrthoDB" id="1642058at2"/>
<protein>
    <recommendedName>
        <fullName evidence="3">DUF4317 domain-containing protein</fullName>
    </recommendedName>
</protein>
<sequence>MDKKAVAEIKKLIRRTNCRLDQMRGCYVNENKEKVFELKEMFLALEDKEMDRYCEILRKTLSGRLGKNLFNTEFPLEEEAAGGKQAVLMALRDSCLKDDDLVEDFYQKVIETYDYPGKYLILLVHGMYDIPAKTSDGLALDEASEYVYSFLVCCMCPVELLNEGLCYDGSIQKFLSRSSDYGVKKPTVGFLFPSFNDRQPDIHELLYYAAKGDARHEELAASLLGCELDLAEKEQQDTFHRVIEEGLGRGCDFEMVKNITDAVNELVEAAKDDPSPVQVDKGDMVRILEDNGVDEDTINQFKAVYDENVSDSDILMAENVVDTSKIEVKSAVMKVSVKNEATGLLQTKIIDGVEYLLVPLNDDVEVNGIRIKRTQETPESVINTKGE</sequence>
<dbReference type="InterPro" id="IPR025466">
    <property type="entry name" value="DUF4317"/>
</dbReference>
<name>A0A1I0I5T3_9FIRM</name>
<organism evidence="1 2">
    <name type="scientific">[Clostridium] aminophilum</name>
    <dbReference type="NCBI Taxonomy" id="1526"/>
    <lineage>
        <taxon>Bacteria</taxon>
        <taxon>Bacillati</taxon>
        <taxon>Bacillota</taxon>
        <taxon>Clostridia</taxon>
        <taxon>Lachnospirales</taxon>
        <taxon>Lachnospiraceae</taxon>
    </lineage>
</organism>
<dbReference type="eggNOG" id="ENOG502Z7TS">
    <property type="taxonomic scope" value="Bacteria"/>
</dbReference>
<evidence type="ECO:0000313" key="1">
    <source>
        <dbReference type="EMBL" id="SET91972.1"/>
    </source>
</evidence>
<dbReference type="AlphaFoldDB" id="A0A1I0I5T3"/>
<evidence type="ECO:0000313" key="2">
    <source>
        <dbReference type="Proteomes" id="UP000199820"/>
    </source>
</evidence>
<proteinExistence type="predicted"/>
<dbReference type="Pfam" id="PF14199">
    <property type="entry name" value="DUF4317"/>
    <property type="match status" value="1"/>
</dbReference>
<gene>
    <name evidence="1" type="ORF">SAMN04487771_10699</name>
</gene>
<dbReference type="EMBL" id="FOIL01000069">
    <property type="protein sequence ID" value="SET91972.1"/>
    <property type="molecule type" value="Genomic_DNA"/>
</dbReference>
<dbReference type="RefSeq" id="WP_074650508.1">
    <property type="nucleotide sequence ID" value="NZ_FOIL01000069.1"/>
</dbReference>
<keyword evidence="2" id="KW-1185">Reference proteome</keyword>
<dbReference type="STRING" id="1526.SAMN02910262_01052"/>
<dbReference type="Proteomes" id="UP000199820">
    <property type="component" value="Unassembled WGS sequence"/>
</dbReference>
<accession>A0A1I0I5T3</accession>